<dbReference type="InterPro" id="IPR055170">
    <property type="entry name" value="GFO_IDH_MocA-like_dom"/>
</dbReference>
<feature type="domain" description="GFO/IDH/MocA-like oxidoreductase" evidence="2">
    <location>
        <begin position="138"/>
        <end position="203"/>
    </location>
</feature>
<accession>A0A9D7SU08</accession>
<feature type="domain" description="Gfo/Idh/MocA-like oxidoreductase N-terminal" evidence="1">
    <location>
        <begin position="10"/>
        <end position="127"/>
    </location>
</feature>
<dbReference type="Gene3D" id="3.40.50.720">
    <property type="entry name" value="NAD(P)-binding Rossmann-like Domain"/>
    <property type="match status" value="1"/>
</dbReference>
<dbReference type="AlphaFoldDB" id="A0A9D7SU08"/>
<dbReference type="Pfam" id="PF01408">
    <property type="entry name" value="GFO_IDH_MocA"/>
    <property type="match status" value="1"/>
</dbReference>
<comment type="caution">
    <text evidence="3">The sequence shown here is derived from an EMBL/GenBank/DDBJ whole genome shotgun (WGS) entry which is preliminary data.</text>
</comment>
<dbReference type="InterPro" id="IPR052515">
    <property type="entry name" value="Gfo/Idh/MocA_Oxidoreductase"/>
</dbReference>
<dbReference type="InterPro" id="IPR036291">
    <property type="entry name" value="NAD(P)-bd_dom_sf"/>
</dbReference>
<reference evidence="3 4" key="1">
    <citation type="submission" date="2020-10" db="EMBL/GenBank/DDBJ databases">
        <title>Connecting structure to function with the recovery of over 1000 high-quality activated sludge metagenome-assembled genomes encoding full-length rRNA genes using long-read sequencing.</title>
        <authorList>
            <person name="Singleton C.M."/>
            <person name="Petriglieri F."/>
            <person name="Kristensen J.M."/>
            <person name="Kirkegaard R.H."/>
            <person name="Michaelsen T.Y."/>
            <person name="Andersen M.H."/>
            <person name="Karst S.M."/>
            <person name="Dueholm M.S."/>
            <person name="Nielsen P.H."/>
            <person name="Albertsen M."/>
        </authorList>
    </citation>
    <scope>NUCLEOTIDE SEQUENCE [LARGE SCALE GENOMIC DNA]</scope>
    <source>
        <strain evidence="3">Ribe_18-Q3-R11-54_MAXAC.273</strain>
    </source>
</reference>
<evidence type="ECO:0000313" key="4">
    <source>
        <dbReference type="Proteomes" id="UP000808337"/>
    </source>
</evidence>
<dbReference type="PANTHER" id="PTHR43249:SF1">
    <property type="entry name" value="D-GLUCOSIDE 3-DEHYDROGENASE"/>
    <property type="match status" value="1"/>
</dbReference>
<organism evidence="3 4">
    <name type="scientific">Candidatus Opimibacter skivensis</name>
    <dbReference type="NCBI Taxonomy" id="2982028"/>
    <lineage>
        <taxon>Bacteria</taxon>
        <taxon>Pseudomonadati</taxon>
        <taxon>Bacteroidota</taxon>
        <taxon>Saprospiria</taxon>
        <taxon>Saprospirales</taxon>
        <taxon>Saprospiraceae</taxon>
        <taxon>Candidatus Opimibacter</taxon>
    </lineage>
</organism>
<dbReference type="SUPFAM" id="SSF55347">
    <property type="entry name" value="Glyceraldehyde-3-phosphate dehydrogenase-like, C-terminal domain"/>
    <property type="match status" value="1"/>
</dbReference>
<dbReference type="SUPFAM" id="SSF51735">
    <property type="entry name" value="NAD(P)-binding Rossmann-fold domains"/>
    <property type="match status" value="1"/>
</dbReference>
<evidence type="ECO:0000313" key="3">
    <source>
        <dbReference type="EMBL" id="MBK9982056.1"/>
    </source>
</evidence>
<evidence type="ECO:0000259" key="2">
    <source>
        <dbReference type="Pfam" id="PF22725"/>
    </source>
</evidence>
<dbReference type="Proteomes" id="UP000808337">
    <property type="component" value="Unassembled WGS sequence"/>
</dbReference>
<dbReference type="Pfam" id="PF22725">
    <property type="entry name" value="GFO_IDH_MocA_C3"/>
    <property type="match status" value="1"/>
</dbReference>
<dbReference type="Gene3D" id="3.30.360.10">
    <property type="entry name" value="Dihydrodipicolinate Reductase, domain 2"/>
    <property type="match status" value="1"/>
</dbReference>
<protein>
    <submittedName>
        <fullName evidence="3">Gfo/Idh/MocA family oxidoreductase</fullName>
    </submittedName>
</protein>
<dbReference type="PANTHER" id="PTHR43249">
    <property type="entry name" value="UDP-N-ACETYL-2-AMINO-2-DEOXY-D-GLUCURONATE OXIDASE"/>
    <property type="match status" value="1"/>
</dbReference>
<evidence type="ECO:0000259" key="1">
    <source>
        <dbReference type="Pfam" id="PF01408"/>
    </source>
</evidence>
<gene>
    <name evidence="3" type="ORF">IPP15_06445</name>
</gene>
<name>A0A9D7SU08_9BACT</name>
<sequence length="384" mass="44028">MRQLSNHLKFNIGIVGAGEFAEFAAKAFLKINGIHIVGVTDINEASGRKMAVAVNAKFHNNITDLLTDDSIDLVYIATPPYLHFRQSEMAFRAGKHVICEKPAALRTIEAETLAAYAKENNLLYVVNLMQRYNPLYAIVKTIIDEKWLGDFVHGFFENYASDEKLIPEHWFWDEEKSGGIFIEHGVHFFDMFSGWLGEGELISSFEIQRPGVEEKIIDRVQADVLYQDGPVNFYHGFNQPKLLDRQELRLQFDRGDITLYEWIPVKIRLHGLLKVQQVEKLKSLFPGCKIEVHSDDSTHKKVRGKFRDIDFDSLITMESGDIADKMFRYEQLVTSMLEDQLNWIKDPSQVRKIDDTNAVESLRMAEEATKRAAVFAPKSPKGHF</sequence>
<proteinExistence type="predicted"/>
<dbReference type="EMBL" id="JADKGY010000001">
    <property type="protein sequence ID" value="MBK9982056.1"/>
    <property type="molecule type" value="Genomic_DNA"/>
</dbReference>
<dbReference type="GO" id="GO:0000166">
    <property type="term" value="F:nucleotide binding"/>
    <property type="evidence" value="ECO:0007669"/>
    <property type="project" value="InterPro"/>
</dbReference>
<dbReference type="InterPro" id="IPR000683">
    <property type="entry name" value="Gfo/Idh/MocA-like_OxRdtase_N"/>
</dbReference>